<reference evidence="2 3" key="2">
    <citation type="journal article" date="2007" name="BMC Biol.">
        <title>A 100%-complete sequence reveals unusually simple genomic features in the hot-spring red alga Cyanidioschyzon merolae.</title>
        <authorList>
            <person name="Nozaki H."/>
            <person name="Takano H."/>
            <person name="Misumi O."/>
            <person name="Terasawa K."/>
            <person name="Matsuzaki M."/>
            <person name="Maruyama S."/>
            <person name="Nishida K."/>
            <person name="Yagisawa F."/>
            <person name="Yoshida Y."/>
            <person name="Fujiwara T."/>
            <person name="Takio S."/>
            <person name="Tamura K."/>
            <person name="Chung S.J."/>
            <person name="Nakamura S."/>
            <person name="Kuroiwa H."/>
            <person name="Tanaka K."/>
            <person name="Sato N."/>
            <person name="Kuroiwa T."/>
        </authorList>
    </citation>
    <scope>NUCLEOTIDE SEQUENCE [LARGE SCALE GENOMIC DNA]</scope>
    <source>
        <strain evidence="2 3">10D</strain>
    </source>
</reference>
<keyword evidence="2" id="KW-0808">Transferase</keyword>
<evidence type="ECO:0000313" key="2">
    <source>
        <dbReference type="EMBL" id="BAM82272.1"/>
    </source>
</evidence>
<dbReference type="RefSeq" id="XP_005538308.1">
    <property type="nucleotide sequence ID" value="XM_005538251.1"/>
</dbReference>
<reference evidence="2 3" key="1">
    <citation type="journal article" date="2004" name="Nature">
        <title>Genome sequence of the ultrasmall unicellular red alga Cyanidioschyzon merolae 10D.</title>
        <authorList>
            <person name="Matsuzaki M."/>
            <person name="Misumi O."/>
            <person name="Shin-i T."/>
            <person name="Maruyama S."/>
            <person name="Takahara M."/>
            <person name="Miyagishima S."/>
            <person name="Mori T."/>
            <person name="Nishida K."/>
            <person name="Yagisawa F."/>
            <person name="Nishida K."/>
            <person name="Yoshida Y."/>
            <person name="Nishimura Y."/>
            <person name="Nakao S."/>
            <person name="Kobayashi T."/>
            <person name="Momoyama Y."/>
            <person name="Higashiyama T."/>
            <person name="Minoda A."/>
            <person name="Sano M."/>
            <person name="Nomoto H."/>
            <person name="Oishi K."/>
            <person name="Hayashi H."/>
            <person name="Ohta F."/>
            <person name="Nishizaka S."/>
            <person name="Haga S."/>
            <person name="Miura S."/>
            <person name="Morishita T."/>
            <person name="Kabeya Y."/>
            <person name="Terasawa K."/>
            <person name="Suzuki Y."/>
            <person name="Ishii Y."/>
            <person name="Asakawa S."/>
            <person name="Takano H."/>
            <person name="Ohta N."/>
            <person name="Kuroiwa H."/>
            <person name="Tanaka K."/>
            <person name="Shimizu N."/>
            <person name="Sugano S."/>
            <person name="Sato N."/>
            <person name="Nozaki H."/>
            <person name="Ogasawara N."/>
            <person name="Kohara Y."/>
            <person name="Kuroiwa T."/>
        </authorList>
    </citation>
    <scope>NUCLEOTIDE SEQUENCE [LARGE SCALE GENOMIC DNA]</scope>
    <source>
        <strain evidence="2 3">10D</strain>
    </source>
</reference>
<evidence type="ECO:0000313" key="3">
    <source>
        <dbReference type="Proteomes" id="UP000007014"/>
    </source>
</evidence>
<dbReference type="CDD" id="cd00761">
    <property type="entry name" value="Glyco_tranf_GTA_type"/>
    <property type="match status" value="1"/>
</dbReference>
<dbReference type="STRING" id="280699.M1VGI4"/>
<dbReference type="KEGG" id="cme:CYME_CMQ442C"/>
<dbReference type="PANTHER" id="PTHR43685">
    <property type="entry name" value="GLYCOSYLTRANSFERASE"/>
    <property type="match status" value="1"/>
</dbReference>
<dbReference type="GO" id="GO:0016740">
    <property type="term" value="F:transferase activity"/>
    <property type="evidence" value="ECO:0007669"/>
    <property type="project" value="UniProtKB-KW"/>
</dbReference>
<dbReference type="SUPFAM" id="SSF53448">
    <property type="entry name" value="Nucleotide-diphospho-sugar transferases"/>
    <property type="match status" value="1"/>
</dbReference>
<dbReference type="GeneID" id="16996539"/>
<gene>
    <name evidence="2" type="ORF">CYME_CMQ442C</name>
</gene>
<dbReference type="InterPro" id="IPR001173">
    <property type="entry name" value="Glyco_trans_2-like"/>
</dbReference>
<dbReference type="InterPro" id="IPR050834">
    <property type="entry name" value="Glycosyltransf_2"/>
</dbReference>
<dbReference type="OrthoDB" id="206708at2759"/>
<dbReference type="EMBL" id="AP006499">
    <property type="protein sequence ID" value="BAM82272.1"/>
    <property type="molecule type" value="Genomic_DNA"/>
</dbReference>
<dbReference type="OMA" id="GRILYNC"/>
<feature type="domain" description="Glycosyltransferase 2-like" evidence="1">
    <location>
        <begin position="56"/>
        <end position="165"/>
    </location>
</feature>
<dbReference type="InterPro" id="IPR029044">
    <property type="entry name" value="Nucleotide-diphossugar_trans"/>
</dbReference>
<dbReference type="AlphaFoldDB" id="M1VGI4"/>
<dbReference type="eggNOG" id="KOG2977">
    <property type="taxonomic scope" value="Eukaryota"/>
</dbReference>
<name>M1VGI4_CYAM1</name>
<accession>M1VGI4</accession>
<sequence>MYANCAVSESRRLQTLSRAVIHERGTCRLFTAGQVVRLPQAVAKRKRRCSVSASLSVIVPTYNRRPVLEVCLDCLEKQEDPGSPYEILVIDDASADGTADWLRTAQQVEQRYPHVRLLQLERNSGPARARNHGVSVANGEVLVFVDSDVMVATGFLRAHWGAHAAAPQVPSIAVGPVLHVHTLDAHERRLRFHPLFDASRAFFCTSNASVSRALFRECGGFDEDFCLYGWEDLECGERLRHATQGRLRHVRLPWAADGALAFHYKPPFELNHMPRLVQIEEERGIMGYMFYQKMPTVSVRMMVQYTWFHRVLWFILTWGGFWNTRTIRPVLAMLLALRQPDLALFLFTIVLNRITCEAVFRTAAKYRGRHFSDWRREVQTSVAMHLTCDRAAG</sequence>
<dbReference type="HOGENOM" id="CLU_045323_0_0_1"/>
<dbReference type="Pfam" id="PF00535">
    <property type="entry name" value="Glycos_transf_2"/>
    <property type="match status" value="1"/>
</dbReference>
<protein>
    <submittedName>
        <fullName evidence="2">Similar to glycosyl transferase</fullName>
    </submittedName>
</protein>
<dbReference type="PANTHER" id="PTHR43685:SF3">
    <property type="entry name" value="SLR2126 PROTEIN"/>
    <property type="match status" value="1"/>
</dbReference>
<organism evidence="2 3">
    <name type="scientific">Cyanidioschyzon merolae (strain NIES-3377 / 10D)</name>
    <name type="common">Unicellular red alga</name>
    <dbReference type="NCBI Taxonomy" id="280699"/>
    <lineage>
        <taxon>Eukaryota</taxon>
        <taxon>Rhodophyta</taxon>
        <taxon>Bangiophyceae</taxon>
        <taxon>Cyanidiales</taxon>
        <taxon>Cyanidiaceae</taxon>
        <taxon>Cyanidioschyzon</taxon>
    </lineage>
</organism>
<evidence type="ECO:0000259" key="1">
    <source>
        <dbReference type="Pfam" id="PF00535"/>
    </source>
</evidence>
<dbReference type="Gene3D" id="3.90.550.10">
    <property type="entry name" value="Spore Coat Polysaccharide Biosynthesis Protein SpsA, Chain A"/>
    <property type="match status" value="1"/>
</dbReference>
<dbReference type="Gramene" id="CMQ442CT">
    <property type="protein sequence ID" value="CMQ442CT"/>
    <property type="gene ID" value="CMQ442C"/>
</dbReference>
<dbReference type="Proteomes" id="UP000007014">
    <property type="component" value="Chromosome 17"/>
</dbReference>
<keyword evidence="3" id="KW-1185">Reference proteome</keyword>
<proteinExistence type="predicted"/>